<dbReference type="OrthoDB" id="9801517at2"/>
<dbReference type="EMBL" id="SGXE01000001">
    <property type="protein sequence ID" value="RZS99030.1"/>
    <property type="molecule type" value="Genomic_DNA"/>
</dbReference>
<dbReference type="InterPro" id="IPR029069">
    <property type="entry name" value="HotDog_dom_sf"/>
</dbReference>
<dbReference type="GO" id="GO:0047617">
    <property type="term" value="F:fatty acyl-CoA hydrolase activity"/>
    <property type="evidence" value="ECO:0007669"/>
    <property type="project" value="TreeGrafter"/>
</dbReference>
<feature type="domain" description="Acyl-ACP thioesterase N-terminal hotdog" evidence="3">
    <location>
        <begin position="6"/>
        <end position="128"/>
    </location>
</feature>
<evidence type="ECO:0000256" key="1">
    <source>
        <dbReference type="ARBA" id="ARBA00005953"/>
    </source>
</evidence>
<reference evidence="4 5" key="1">
    <citation type="submission" date="2019-02" db="EMBL/GenBank/DDBJ databases">
        <title>Genomic Encyclopedia of Type Strains, Phase IV (KMG-IV): sequencing the most valuable type-strain genomes for metagenomic binning, comparative biology and taxonomic classification.</title>
        <authorList>
            <person name="Goeker M."/>
        </authorList>
    </citation>
    <scope>NUCLEOTIDE SEQUENCE [LARGE SCALE GENOMIC DNA]</scope>
    <source>
        <strain evidence="4 5">DSM 17196</strain>
    </source>
</reference>
<dbReference type="Proteomes" id="UP000292262">
    <property type="component" value="Unassembled WGS sequence"/>
</dbReference>
<sequence length="131" mass="15504">MKSTPFTDTIRVTVSHLDDMKHVNNVVYLQWVQDIAKKHWESKTSENTRSTYVWVVLNHYIEYHYPAVYNDELLMETWIENHKGAKSERHTKITLAKTGQLILTAKTTWCLLEKKRLKPVRITEEISNLFS</sequence>
<dbReference type="InterPro" id="IPR002864">
    <property type="entry name" value="Acyl-ACP_thioesterase_NHD"/>
</dbReference>
<dbReference type="PANTHER" id="PTHR31793">
    <property type="entry name" value="4-HYDROXYBENZOYL-COA THIOESTERASE FAMILY MEMBER"/>
    <property type="match status" value="1"/>
</dbReference>
<comment type="caution">
    <text evidence="4">The sequence shown here is derived from an EMBL/GenBank/DDBJ whole genome shotgun (WGS) entry which is preliminary data.</text>
</comment>
<keyword evidence="2 4" id="KW-0378">Hydrolase</keyword>
<dbReference type="Pfam" id="PF01643">
    <property type="entry name" value="Acyl-ACP_TE"/>
    <property type="match status" value="1"/>
</dbReference>
<organism evidence="4 5">
    <name type="scientific">Aquimarina brevivitae</name>
    <dbReference type="NCBI Taxonomy" id="323412"/>
    <lineage>
        <taxon>Bacteria</taxon>
        <taxon>Pseudomonadati</taxon>
        <taxon>Bacteroidota</taxon>
        <taxon>Flavobacteriia</taxon>
        <taxon>Flavobacteriales</taxon>
        <taxon>Flavobacteriaceae</taxon>
        <taxon>Aquimarina</taxon>
    </lineage>
</organism>
<keyword evidence="5" id="KW-1185">Reference proteome</keyword>
<dbReference type="CDD" id="cd00586">
    <property type="entry name" value="4HBT"/>
    <property type="match status" value="1"/>
</dbReference>
<proteinExistence type="inferred from homology"/>
<comment type="similarity">
    <text evidence="1">Belongs to the 4-hydroxybenzoyl-CoA thioesterase family.</text>
</comment>
<dbReference type="Gene3D" id="3.10.129.10">
    <property type="entry name" value="Hotdog Thioesterase"/>
    <property type="match status" value="1"/>
</dbReference>
<accession>A0A4Q7PGX5</accession>
<dbReference type="PANTHER" id="PTHR31793:SF27">
    <property type="entry name" value="NOVEL THIOESTERASE SUPERFAMILY DOMAIN AND SAPOSIN A-TYPE DOMAIN CONTAINING PROTEIN (0610012H03RIK)"/>
    <property type="match status" value="1"/>
</dbReference>
<evidence type="ECO:0000259" key="3">
    <source>
        <dbReference type="Pfam" id="PF01643"/>
    </source>
</evidence>
<dbReference type="GO" id="GO:0006633">
    <property type="term" value="P:fatty acid biosynthetic process"/>
    <property type="evidence" value="ECO:0007669"/>
    <property type="project" value="InterPro"/>
</dbReference>
<dbReference type="SUPFAM" id="SSF54637">
    <property type="entry name" value="Thioesterase/thiol ester dehydrase-isomerase"/>
    <property type="match status" value="1"/>
</dbReference>
<evidence type="ECO:0000256" key="2">
    <source>
        <dbReference type="ARBA" id="ARBA00022801"/>
    </source>
</evidence>
<gene>
    <name evidence="4" type="ORF">EV197_0234</name>
</gene>
<dbReference type="InterPro" id="IPR050563">
    <property type="entry name" value="4-hydroxybenzoyl-CoA_TE"/>
</dbReference>
<name>A0A4Q7PGX5_9FLAO</name>
<dbReference type="RefSeq" id="WP_130284895.1">
    <property type="nucleotide sequence ID" value="NZ_SGXE01000001.1"/>
</dbReference>
<evidence type="ECO:0000313" key="5">
    <source>
        <dbReference type="Proteomes" id="UP000292262"/>
    </source>
</evidence>
<dbReference type="AlphaFoldDB" id="A0A4Q7PGX5"/>
<protein>
    <submittedName>
        <fullName evidence="4">Acyl-CoA thioester hydrolase</fullName>
    </submittedName>
</protein>
<evidence type="ECO:0000313" key="4">
    <source>
        <dbReference type="EMBL" id="RZS99030.1"/>
    </source>
</evidence>